<keyword evidence="1" id="KW-0479">Metal-binding</keyword>
<evidence type="ECO:0000313" key="5">
    <source>
        <dbReference type="Proteomes" id="UP000294530"/>
    </source>
</evidence>
<proteinExistence type="inferred from homology"/>
<organism evidence="4 5">
    <name type="scientific">Bremia lactucae</name>
    <name type="common">Lettuce downy mildew</name>
    <dbReference type="NCBI Taxonomy" id="4779"/>
    <lineage>
        <taxon>Eukaryota</taxon>
        <taxon>Sar</taxon>
        <taxon>Stramenopiles</taxon>
        <taxon>Oomycota</taxon>
        <taxon>Peronosporomycetes</taxon>
        <taxon>Peronosporales</taxon>
        <taxon>Peronosporaceae</taxon>
        <taxon>Bremia</taxon>
    </lineage>
</organism>
<sequence length="295" mass="33442">MSSVLQNESKLLEPYVYISELPGKNVRGKMIRAFQSWLRAPDDAVLSIQSIIDQLHNASLLIDDIEDDSEMRRGQPVAHHIFGIPATINCANYVYFLSLQKCQALGNPRALQVYTDEMLRLHQGQGLDIFWRDHLQCPTIDEYLEMVQNKTGGLFRLAVGLMQAFSNCSLDFTPLVNALAVYFQIRDDYVNLLDEVYMENKSFCEDLTEGKFSFPLIVAIRENPQDSRLLSILKQRTKSASMKQYAVQYLRETGAVKLTLEKLNLTVHEIRSEIASLGGNLALEKIVDGLHATIK</sequence>
<dbReference type="PROSITE" id="PS00723">
    <property type="entry name" value="POLYPRENYL_SYNTHASE_1"/>
    <property type="match status" value="1"/>
</dbReference>
<gene>
    <name evidence="4" type="ORF">CCR75_003060</name>
</gene>
<dbReference type="RefSeq" id="XP_067823970.1">
    <property type="nucleotide sequence ID" value="XM_067961157.1"/>
</dbReference>
<keyword evidence="3" id="KW-0808">Transferase</keyword>
<dbReference type="PANTHER" id="PTHR12001:SF44">
    <property type="entry name" value="GERANYLGERANYL PYROPHOSPHATE SYNTHASE"/>
    <property type="match status" value="1"/>
</dbReference>
<dbReference type="SUPFAM" id="SSF48576">
    <property type="entry name" value="Terpenoid synthases"/>
    <property type="match status" value="1"/>
</dbReference>
<dbReference type="KEGG" id="blac:94346828"/>
<dbReference type="GO" id="GO:0008299">
    <property type="term" value="P:isoprenoid biosynthetic process"/>
    <property type="evidence" value="ECO:0007669"/>
    <property type="project" value="InterPro"/>
</dbReference>
<evidence type="ECO:0000256" key="1">
    <source>
        <dbReference type="ARBA" id="ARBA00022723"/>
    </source>
</evidence>
<keyword evidence="5" id="KW-1185">Reference proteome</keyword>
<reference evidence="4 5" key="1">
    <citation type="journal article" date="2021" name="Genome Biol.">
        <title>AFLAP: assembly-free linkage analysis pipeline using k-mers from genome sequencing data.</title>
        <authorList>
            <person name="Fletcher K."/>
            <person name="Zhang L."/>
            <person name="Gil J."/>
            <person name="Han R."/>
            <person name="Cavanaugh K."/>
            <person name="Michelmore R."/>
        </authorList>
    </citation>
    <scope>NUCLEOTIDE SEQUENCE [LARGE SCALE GENOMIC DNA]</scope>
    <source>
        <strain evidence="4 5">SF5</strain>
    </source>
</reference>
<dbReference type="EMBL" id="SHOA02000011">
    <property type="protein sequence ID" value="TDH74472.1"/>
    <property type="molecule type" value="Genomic_DNA"/>
</dbReference>
<protein>
    <recommendedName>
        <fullName evidence="6">Geranylgeranyl pyrophosphate synthase</fullName>
    </recommendedName>
</protein>
<dbReference type="GO" id="GO:0004659">
    <property type="term" value="F:prenyltransferase activity"/>
    <property type="evidence" value="ECO:0007669"/>
    <property type="project" value="InterPro"/>
</dbReference>
<evidence type="ECO:0000256" key="3">
    <source>
        <dbReference type="RuleBase" id="RU004466"/>
    </source>
</evidence>
<comment type="similarity">
    <text evidence="3">Belongs to the FPP/GGPP synthase family.</text>
</comment>
<dbReference type="GeneID" id="94346828"/>
<dbReference type="InterPro" id="IPR033749">
    <property type="entry name" value="Polyprenyl_synt_CS"/>
</dbReference>
<dbReference type="Proteomes" id="UP000294530">
    <property type="component" value="Unassembled WGS sequence"/>
</dbReference>
<evidence type="ECO:0008006" key="6">
    <source>
        <dbReference type="Google" id="ProtNLM"/>
    </source>
</evidence>
<dbReference type="AlphaFoldDB" id="A0A976P0V5"/>
<comment type="caution">
    <text evidence="4">The sequence shown here is derived from an EMBL/GenBank/DDBJ whole genome shotgun (WGS) entry which is preliminary data.</text>
</comment>
<evidence type="ECO:0000256" key="2">
    <source>
        <dbReference type="ARBA" id="ARBA00022842"/>
    </source>
</evidence>
<dbReference type="InterPro" id="IPR000092">
    <property type="entry name" value="Polyprenyl_synt"/>
</dbReference>
<name>A0A976P0V5_BRELC</name>
<dbReference type="Pfam" id="PF00348">
    <property type="entry name" value="polyprenyl_synt"/>
    <property type="match status" value="1"/>
</dbReference>
<evidence type="ECO:0000313" key="4">
    <source>
        <dbReference type="EMBL" id="TDH74472.1"/>
    </source>
</evidence>
<keyword evidence="2" id="KW-0460">Magnesium</keyword>
<dbReference type="InterPro" id="IPR008949">
    <property type="entry name" value="Isoprenoid_synthase_dom_sf"/>
</dbReference>
<dbReference type="Gene3D" id="1.10.600.10">
    <property type="entry name" value="Farnesyl Diphosphate Synthase"/>
    <property type="match status" value="1"/>
</dbReference>
<dbReference type="SFLD" id="SFLDS00005">
    <property type="entry name" value="Isoprenoid_Synthase_Type_I"/>
    <property type="match status" value="1"/>
</dbReference>
<dbReference type="OrthoDB" id="6921389at2759"/>
<dbReference type="CDD" id="cd00685">
    <property type="entry name" value="Trans_IPPS_HT"/>
    <property type="match status" value="1"/>
</dbReference>
<dbReference type="PANTHER" id="PTHR12001">
    <property type="entry name" value="GERANYLGERANYL PYROPHOSPHATE SYNTHASE"/>
    <property type="match status" value="1"/>
</dbReference>
<accession>A0A976P0V5</accession>
<dbReference type="GO" id="GO:0046872">
    <property type="term" value="F:metal ion binding"/>
    <property type="evidence" value="ECO:0007669"/>
    <property type="project" value="UniProtKB-KW"/>
</dbReference>